<evidence type="ECO:0000313" key="2">
    <source>
        <dbReference type="EMBL" id="KAJ0209228.1"/>
    </source>
</evidence>
<evidence type="ECO:0000256" key="1">
    <source>
        <dbReference type="SAM" id="MobiDB-lite"/>
    </source>
</evidence>
<proteinExistence type="predicted"/>
<dbReference type="EMBL" id="NBSK02000004">
    <property type="protein sequence ID" value="KAJ0209228.1"/>
    <property type="molecule type" value="Genomic_DNA"/>
</dbReference>
<name>A0A9R1VR77_LACSA</name>
<sequence length="112" mass="12469">MNSIPFSFLPSVGDLTLMIVNVSRTLVAKMGDTDSKDERHEAPPSGSAVRDDASESFCYASEDDEETQIHLGSKISIKEHLKKDKVSLLLTQAHEPFDSNRRIRLQPIQENG</sequence>
<protein>
    <submittedName>
        <fullName evidence="2">Uncharacterized protein</fullName>
    </submittedName>
</protein>
<evidence type="ECO:0000313" key="3">
    <source>
        <dbReference type="Proteomes" id="UP000235145"/>
    </source>
</evidence>
<accession>A0A9R1VR77</accession>
<keyword evidence="3" id="KW-1185">Reference proteome</keyword>
<dbReference type="OrthoDB" id="10296682at2759"/>
<feature type="region of interest" description="Disordered" evidence="1">
    <location>
        <begin position="30"/>
        <end position="54"/>
    </location>
</feature>
<comment type="caution">
    <text evidence="2">The sequence shown here is derived from an EMBL/GenBank/DDBJ whole genome shotgun (WGS) entry which is preliminary data.</text>
</comment>
<organism evidence="2 3">
    <name type="scientific">Lactuca sativa</name>
    <name type="common">Garden lettuce</name>
    <dbReference type="NCBI Taxonomy" id="4236"/>
    <lineage>
        <taxon>Eukaryota</taxon>
        <taxon>Viridiplantae</taxon>
        <taxon>Streptophyta</taxon>
        <taxon>Embryophyta</taxon>
        <taxon>Tracheophyta</taxon>
        <taxon>Spermatophyta</taxon>
        <taxon>Magnoliopsida</taxon>
        <taxon>eudicotyledons</taxon>
        <taxon>Gunneridae</taxon>
        <taxon>Pentapetalae</taxon>
        <taxon>asterids</taxon>
        <taxon>campanulids</taxon>
        <taxon>Asterales</taxon>
        <taxon>Asteraceae</taxon>
        <taxon>Cichorioideae</taxon>
        <taxon>Cichorieae</taxon>
        <taxon>Lactucinae</taxon>
        <taxon>Lactuca</taxon>
    </lineage>
</organism>
<dbReference type="AlphaFoldDB" id="A0A9R1VR77"/>
<gene>
    <name evidence="2" type="ORF">LSAT_V11C400157350</name>
</gene>
<dbReference type="Gramene" id="rna-gnl|WGS:NBSK|LSAT_4X1800_mrna">
    <property type="protein sequence ID" value="cds-PLY67729.1"/>
    <property type="gene ID" value="gene-LSAT_4X1800"/>
</dbReference>
<dbReference type="Proteomes" id="UP000235145">
    <property type="component" value="Unassembled WGS sequence"/>
</dbReference>
<reference evidence="2 3" key="1">
    <citation type="journal article" date="2017" name="Nat. Commun.">
        <title>Genome assembly with in vitro proximity ligation data and whole-genome triplication in lettuce.</title>
        <authorList>
            <person name="Reyes-Chin-Wo S."/>
            <person name="Wang Z."/>
            <person name="Yang X."/>
            <person name="Kozik A."/>
            <person name="Arikit S."/>
            <person name="Song C."/>
            <person name="Xia L."/>
            <person name="Froenicke L."/>
            <person name="Lavelle D.O."/>
            <person name="Truco M.J."/>
            <person name="Xia R."/>
            <person name="Zhu S."/>
            <person name="Xu C."/>
            <person name="Xu H."/>
            <person name="Xu X."/>
            <person name="Cox K."/>
            <person name="Korf I."/>
            <person name="Meyers B.C."/>
            <person name="Michelmore R.W."/>
        </authorList>
    </citation>
    <scope>NUCLEOTIDE SEQUENCE [LARGE SCALE GENOMIC DNA]</scope>
    <source>
        <strain evidence="3">cv. Salinas</strain>
        <tissue evidence="2">Seedlings</tissue>
    </source>
</reference>
<feature type="compositionally biased region" description="Basic and acidic residues" evidence="1">
    <location>
        <begin position="31"/>
        <end position="42"/>
    </location>
</feature>